<dbReference type="EMBL" id="BAAADQ010000013">
    <property type="protein sequence ID" value="GAA0547526.1"/>
    <property type="molecule type" value="Genomic_DNA"/>
</dbReference>
<evidence type="ECO:0000256" key="1">
    <source>
        <dbReference type="SAM" id="MobiDB-lite"/>
    </source>
</evidence>
<evidence type="ECO:0000313" key="3">
    <source>
        <dbReference type="EMBL" id="GAA0547526.1"/>
    </source>
</evidence>
<evidence type="ECO:0000259" key="2">
    <source>
        <dbReference type="Pfam" id="PF26417"/>
    </source>
</evidence>
<dbReference type="AlphaFoldDB" id="A0AAV3STR2"/>
<feature type="domain" description="DUF8112" evidence="2">
    <location>
        <begin position="7"/>
        <end position="110"/>
    </location>
</feature>
<organism evidence="3 4">
    <name type="scientific">Halorubrum ejinorense</name>
    <dbReference type="NCBI Taxonomy" id="425309"/>
    <lineage>
        <taxon>Archaea</taxon>
        <taxon>Methanobacteriati</taxon>
        <taxon>Methanobacteriota</taxon>
        <taxon>Stenosarchaea group</taxon>
        <taxon>Halobacteria</taxon>
        <taxon>Halobacteriales</taxon>
        <taxon>Haloferacaceae</taxon>
        <taxon>Halorubrum</taxon>
    </lineage>
</organism>
<accession>A0AAV3STR2</accession>
<comment type="caution">
    <text evidence="3">The sequence shown here is derived from an EMBL/GenBank/DDBJ whole genome shotgun (WGS) entry which is preliminary data.</text>
</comment>
<dbReference type="InterPro" id="IPR058425">
    <property type="entry name" value="DUF8112"/>
</dbReference>
<reference evidence="3" key="1">
    <citation type="journal article" date="2014" name="Int. J. Syst. Evol. Microbiol.">
        <title>Complete genome sequence of Corynebacterium casei LMG S-19264T (=DSM 44701T), isolated from a smear-ripened cheese.</title>
        <authorList>
            <consortium name="US DOE Joint Genome Institute (JGI-PGF)"/>
            <person name="Walter F."/>
            <person name="Albersmeier A."/>
            <person name="Kalinowski J."/>
            <person name="Ruckert C."/>
        </authorList>
    </citation>
    <scope>NUCLEOTIDE SEQUENCE</scope>
    <source>
        <strain evidence="3">JCM 14265</strain>
    </source>
</reference>
<evidence type="ECO:0000313" key="4">
    <source>
        <dbReference type="Proteomes" id="UP001501425"/>
    </source>
</evidence>
<protein>
    <recommendedName>
        <fullName evidence="2">DUF8112 domain-containing protein</fullName>
    </recommendedName>
</protein>
<gene>
    <name evidence="3" type="ORF">GCM10008994_22990</name>
</gene>
<feature type="region of interest" description="Disordered" evidence="1">
    <location>
        <begin position="111"/>
        <end position="139"/>
    </location>
</feature>
<sequence length="159" mass="17093">MTRPSSDPQAADLAQLTRISLDTNHPICQVCGQPLHEGDDITTYAYRAAGEPAYAIGYIMCGADTHEHPTVFTRGVREYVLTGHIGTCSDTRTQSTTFVLLDPTVVVTSPTTTTNLHVHPDAPTPRSPTHPTPQEPTPLLTAVREYARSDGGSPPEGTE</sequence>
<dbReference type="Proteomes" id="UP001501425">
    <property type="component" value="Unassembled WGS sequence"/>
</dbReference>
<proteinExistence type="predicted"/>
<reference evidence="3" key="2">
    <citation type="submission" date="2023-12" db="EMBL/GenBank/DDBJ databases">
        <authorList>
            <person name="Sun Q."/>
            <person name="Inoue M."/>
        </authorList>
    </citation>
    <scope>NUCLEOTIDE SEQUENCE</scope>
    <source>
        <strain evidence="3">JCM 14265</strain>
    </source>
</reference>
<feature type="compositionally biased region" description="Pro residues" evidence="1">
    <location>
        <begin position="122"/>
        <end position="136"/>
    </location>
</feature>
<name>A0AAV3STR2_9EURY</name>
<dbReference type="Pfam" id="PF26417">
    <property type="entry name" value="DUF8112"/>
    <property type="match status" value="1"/>
</dbReference>